<dbReference type="InterPro" id="IPR053716">
    <property type="entry name" value="Flag_assembly_chemotaxis_eff"/>
</dbReference>
<dbReference type="NCBIfam" id="TIGR02473">
    <property type="entry name" value="flagell_FliJ"/>
    <property type="match status" value="1"/>
</dbReference>
<evidence type="ECO:0000256" key="2">
    <source>
        <dbReference type="ARBA" id="ARBA00010004"/>
    </source>
</evidence>
<keyword evidence="11" id="KW-0282">Flagellum</keyword>
<evidence type="ECO:0000256" key="3">
    <source>
        <dbReference type="ARBA" id="ARBA00020392"/>
    </source>
</evidence>
<dbReference type="EMBL" id="ASQA01000016">
    <property type="protein sequence ID" value="ETT85857.1"/>
    <property type="molecule type" value="Genomic_DNA"/>
</dbReference>
<keyword evidence="10" id="KW-1006">Bacterial flagellum protein export</keyword>
<evidence type="ECO:0000256" key="4">
    <source>
        <dbReference type="ARBA" id="ARBA00022448"/>
    </source>
</evidence>
<keyword evidence="6" id="KW-0145">Chemotaxis</keyword>
<dbReference type="Proteomes" id="UP000019062">
    <property type="component" value="Unassembled WGS sequence"/>
</dbReference>
<evidence type="ECO:0000313" key="11">
    <source>
        <dbReference type="EMBL" id="ETT85857.1"/>
    </source>
</evidence>
<dbReference type="GO" id="GO:0005886">
    <property type="term" value="C:plasma membrane"/>
    <property type="evidence" value="ECO:0007669"/>
    <property type="project" value="UniProtKB-SubCell"/>
</dbReference>
<dbReference type="GO" id="GO:0015031">
    <property type="term" value="P:protein transport"/>
    <property type="evidence" value="ECO:0007669"/>
    <property type="project" value="UniProtKB-KW"/>
</dbReference>
<dbReference type="GO" id="GO:0009288">
    <property type="term" value="C:bacterial-type flagellum"/>
    <property type="evidence" value="ECO:0007669"/>
    <property type="project" value="InterPro"/>
</dbReference>
<evidence type="ECO:0000256" key="6">
    <source>
        <dbReference type="ARBA" id="ARBA00022500"/>
    </source>
</evidence>
<reference evidence="11 12" key="1">
    <citation type="journal article" date="2014" name="BMC Genomics">
        <title>Genomic comparison of sporeforming bacilli isolated from milk.</title>
        <authorList>
            <person name="Moreno Switt A.I."/>
            <person name="Andrus A.D."/>
            <person name="Ranieri M.L."/>
            <person name="Orsi R.H."/>
            <person name="Ivy R."/>
            <person name="den Bakker H.C."/>
            <person name="Martin N.H."/>
            <person name="Wiedmann M."/>
            <person name="Boor K.J."/>
        </authorList>
    </citation>
    <scope>NUCLEOTIDE SEQUENCE [LARGE SCALE GENOMIC DNA]</scope>
    <source>
        <strain evidence="11 12">FSL R5-213</strain>
    </source>
</reference>
<keyword evidence="12" id="KW-1185">Reference proteome</keyword>
<dbReference type="GO" id="GO:0044781">
    <property type="term" value="P:bacterial-type flagellum organization"/>
    <property type="evidence" value="ECO:0007669"/>
    <property type="project" value="UniProtKB-KW"/>
</dbReference>
<dbReference type="Gene3D" id="1.10.287.1700">
    <property type="match status" value="1"/>
</dbReference>
<sequence>MSAYTYRFEKVMTVREQEKNETEIAYKESVRVFEEVATKLYNLLKKKEDLIGFQQQRMSTGSSIDEIHHYSRFIDSLEKTIVDVQQKVIQARSKMEWHEQKLLEKSLEFRKYEKMKEKDLETFKEEQERLEAIRLDELSSVAYYNKEIR</sequence>
<evidence type="ECO:0000256" key="5">
    <source>
        <dbReference type="ARBA" id="ARBA00022475"/>
    </source>
</evidence>
<dbReference type="RefSeq" id="WP_038184109.1">
    <property type="nucleotide sequence ID" value="NZ_ASQA01000016.1"/>
</dbReference>
<evidence type="ECO:0000256" key="8">
    <source>
        <dbReference type="ARBA" id="ARBA00022927"/>
    </source>
</evidence>
<keyword evidence="9" id="KW-0472">Membrane</keyword>
<gene>
    <name evidence="11" type="ORF">C176_10512</name>
</gene>
<keyword evidence="11" id="KW-0966">Cell projection</keyword>
<dbReference type="eggNOG" id="COG2882">
    <property type="taxonomic scope" value="Bacteria"/>
</dbReference>
<comment type="similarity">
    <text evidence="2">Belongs to the FliJ family.</text>
</comment>
<comment type="caution">
    <text evidence="11">The sequence shown here is derived from an EMBL/GenBank/DDBJ whole genome shotgun (WGS) entry which is preliminary data.</text>
</comment>
<evidence type="ECO:0000256" key="10">
    <source>
        <dbReference type="ARBA" id="ARBA00023225"/>
    </source>
</evidence>
<evidence type="ECO:0000256" key="7">
    <source>
        <dbReference type="ARBA" id="ARBA00022795"/>
    </source>
</evidence>
<dbReference type="GO" id="GO:0006935">
    <property type="term" value="P:chemotaxis"/>
    <property type="evidence" value="ECO:0007669"/>
    <property type="project" value="UniProtKB-KW"/>
</dbReference>
<keyword evidence="8" id="KW-0653">Protein transport</keyword>
<dbReference type="Pfam" id="PF02050">
    <property type="entry name" value="FliJ"/>
    <property type="match status" value="1"/>
</dbReference>
<dbReference type="PATRIC" id="fig|1227360.4.peg.2142"/>
<evidence type="ECO:0000256" key="1">
    <source>
        <dbReference type="ARBA" id="ARBA00004413"/>
    </source>
</evidence>
<evidence type="ECO:0000256" key="9">
    <source>
        <dbReference type="ARBA" id="ARBA00023136"/>
    </source>
</evidence>
<dbReference type="GO" id="GO:0071973">
    <property type="term" value="P:bacterial-type flagellum-dependent cell motility"/>
    <property type="evidence" value="ECO:0007669"/>
    <property type="project" value="InterPro"/>
</dbReference>
<comment type="subcellular location">
    <subcellularLocation>
        <location evidence="1">Cell membrane</location>
        <topology evidence="1">Peripheral membrane protein</topology>
        <orientation evidence="1">Cytoplasmic side</orientation>
    </subcellularLocation>
</comment>
<keyword evidence="7" id="KW-1005">Bacterial flagellum biogenesis</keyword>
<keyword evidence="11" id="KW-0969">Cilium</keyword>
<keyword evidence="5" id="KW-1003">Cell membrane</keyword>
<protein>
    <recommendedName>
        <fullName evidence="3">Flagellar FliJ protein</fullName>
    </recommendedName>
</protein>
<evidence type="ECO:0000313" key="12">
    <source>
        <dbReference type="Proteomes" id="UP000019062"/>
    </source>
</evidence>
<dbReference type="InterPro" id="IPR012823">
    <property type="entry name" value="Flagell_FliJ"/>
</dbReference>
<dbReference type="AlphaFoldDB" id="W4F0J8"/>
<accession>W4F0J8</accession>
<keyword evidence="4" id="KW-0813">Transport</keyword>
<organism evidence="11 12">
    <name type="scientific">Viridibacillus arenosi FSL R5-213</name>
    <dbReference type="NCBI Taxonomy" id="1227360"/>
    <lineage>
        <taxon>Bacteria</taxon>
        <taxon>Bacillati</taxon>
        <taxon>Bacillota</taxon>
        <taxon>Bacilli</taxon>
        <taxon>Bacillales</taxon>
        <taxon>Caryophanaceae</taxon>
        <taxon>Viridibacillus</taxon>
    </lineage>
</organism>
<proteinExistence type="inferred from homology"/>
<name>W4F0J8_9BACL</name>